<feature type="transmembrane region" description="Helical" evidence="2">
    <location>
        <begin position="231"/>
        <end position="254"/>
    </location>
</feature>
<dbReference type="AlphaFoldDB" id="A0A4Q2MDZ3"/>
<evidence type="ECO:0000313" key="4">
    <source>
        <dbReference type="EMBL" id="RXZ87310.1"/>
    </source>
</evidence>
<dbReference type="EMBL" id="SDPM01000002">
    <property type="protein sequence ID" value="RXZ87310.1"/>
    <property type="molecule type" value="Genomic_DNA"/>
</dbReference>
<feature type="transmembrane region" description="Helical" evidence="2">
    <location>
        <begin position="332"/>
        <end position="365"/>
    </location>
</feature>
<feature type="transmembrane region" description="Helical" evidence="2">
    <location>
        <begin position="287"/>
        <end position="312"/>
    </location>
</feature>
<keyword evidence="5" id="KW-1185">Reference proteome</keyword>
<organism evidence="4 5">
    <name type="scientific">Agromyces atrinae</name>
    <dbReference type="NCBI Taxonomy" id="592376"/>
    <lineage>
        <taxon>Bacteria</taxon>
        <taxon>Bacillati</taxon>
        <taxon>Actinomycetota</taxon>
        <taxon>Actinomycetes</taxon>
        <taxon>Micrococcales</taxon>
        <taxon>Microbacteriaceae</taxon>
        <taxon>Agromyces</taxon>
    </lineage>
</organism>
<comment type="caution">
    <text evidence="4">The sequence shown here is derived from an EMBL/GenBank/DDBJ whole genome shotgun (WGS) entry which is preliminary data.</text>
</comment>
<protein>
    <recommendedName>
        <fullName evidence="3">DUF7847 domain-containing protein</fullName>
    </recommendedName>
</protein>
<feature type="region of interest" description="Disordered" evidence="1">
    <location>
        <begin position="1"/>
        <end position="72"/>
    </location>
</feature>
<evidence type="ECO:0000256" key="2">
    <source>
        <dbReference type="SAM" id="Phobius"/>
    </source>
</evidence>
<dbReference type="InterPro" id="IPR057169">
    <property type="entry name" value="DUF7847"/>
</dbReference>
<gene>
    <name evidence="4" type="ORF">ESP50_05160</name>
</gene>
<feature type="compositionally biased region" description="Pro residues" evidence="1">
    <location>
        <begin position="58"/>
        <end position="72"/>
    </location>
</feature>
<proteinExistence type="predicted"/>
<keyword evidence="2" id="KW-0812">Transmembrane</keyword>
<dbReference type="OrthoDB" id="121140at2"/>
<feature type="transmembrane region" description="Helical" evidence="2">
    <location>
        <begin position="138"/>
        <end position="159"/>
    </location>
</feature>
<feature type="transmembrane region" description="Helical" evidence="2">
    <location>
        <begin position="201"/>
        <end position="225"/>
    </location>
</feature>
<keyword evidence="2" id="KW-1133">Transmembrane helix</keyword>
<evidence type="ECO:0000313" key="5">
    <source>
        <dbReference type="Proteomes" id="UP000292686"/>
    </source>
</evidence>
<feature type="domain" description="DUF7847" evidence="3">
    <location>
        <begin position="92"/>
        <end position="357"/>
    </location>
</feature>
<sequence>MADRRGRCASMDGRIERASSVSDRDSWLPPSGPAVGSLPSSWAQPEPENIGQPGGPGFVPPPPSGWTPPPKPGLLPLRPLGFGTLLGAPFQAIRRNPAPTFGSGLLVQLAVGLITVAVLVPYFIWLTERMARAAAADIDTIALGGIGTMLLLMLVPLAISVAGTALLQGIMVVEVASATLGERLRLGALWKRGVKRLGRLIGWVLLASLAVLIPALIVVAITIAISLISPVAIVIAVLVAGLLALGLVVLFAWLGTKLSLTPSAIVLEDLTIRAAMKRSWQLTNGHFWRIFGVLILVNAIVNIAAQLVSAPFQLIGPIVMSVMDPTGTGSGLAVYIGIMVVGLALTMVVSAVGTVALSALVAIIYIDQRMRTEGLDIELQRYLEVPVEQRAGLPDPYRRA</sequence>
<dbReference type="Proteomes" id="UP000292686">
    <property type="component" value="Unassembled WGS sequence"/>
</dbReference>
<accession>A0A4Q2MDZ3</accession>
<reference evidence="4 5" key="1">
    <citation type="submission" date="2019-01" db="EMBL/GenBank/DDBJ databases">
        <title>Agromyces.</title>
        <authorList>
            <person name="Li J."/>
        </authorList>
    </citation>
    <scope>NUCLEOTIDE SEQUENCE [LARGE SCALE GENOMIC DNA]</scope>
    <source>
        <strain evidence="4 5">DSM 23870</strain>
    </source>
</reference>
<feature type="transmembrane region" description="Helical" evidence="2">
    <location>
        <begin position="105"/>
        <end position="126"/>
    </location>
</feature>
<feature type="compositionally biased region" description="Basic and acidic residues" evidence="1">
    <location>
        <begin position="13"/>
        <end position="26"/>
    </location>
</feature>
<evidence type="ECO:0000259" key="3">
    <source>
        <dbReference type="Pfam" id="PF25231"/>
    </source>
</evidence>
<name>A0A4Q2MDZ3_9MICO</name>
<dbReference type="Pfam" id="PF25231">
    <property type="entry name" value="DUF7847"/>
    <property type="match status" value="1"/>
</dbReference>
<evidence type="ECO:0000256" key="1">
    <source>
        <dbReference type="SAM" id="MobiDB-lite"/>
    </source>
</evidence>
<keyword evidence="2" id="KW-0472">Membrane</keyword>